<name>A0A4Y7SPX3_COPMI</name>
<keyword evidence="1" id="KW-0812">Transmembrane</keyword>
<sequence>MVVLQVVVFKSRLLDADPPFRPVSLRVHPATSRLPFPCYALSLSLLYLLYLRFSPFLRVYCLRRLRSRY</sequence>
<evidence type="ECO:0000313" key="3">
    <source>
        <dbReference type="Proteomes" id="UP000298030"/>
    </source>
</evidence>
<comment type="caution">
    <text evidence="2">The sequence shown here is derived from an EMBL/GenBank/DDBJ whole genome shotgun (WGS) entry which is preliminary data.</text>
</comment>
<keyword evidence="3" id="KW-1185">Reference proteome</keyword>
<reference evidence="2 3" key="1">
    <citation type="journal article" date="2019" name="Nat. Ecol. Evol.">
        <title>Megaphylogeny resolves global patterns of mushroom evolution.</title>
        <authorList>
            <person name="Varga T."/>
            <person name="Krizsan K."/>
            <person name="Foldi C."/>
            <person name="Dima B."/>
            <person name="Sanchez-Garcia M."/>
            <person name="Sanchez-Ramirez S."/>
            <person name="Szollosi G.J."/>
            <person name="Szarkandi J.G."/>
            <person name="Papp V."/>
            <person name="Albert L."/>
            <person name="Andreopoulos W."/>
            <person name="Angelini C."/>
            <person name="Antonin V."/>
            <person name="Barry K.W."/>
            <person name="Bougher N.L."/>
            <person name="Buchanan P."/>
            <person name="Buyck B."/>
            <person name="Bense V."/>
            <person name="Catcheside P."/>
            <person name="Chovatia M."/>
            <person name="Cooper J."/>
            <person name="Damon W."/>
            <person name="Desjardin D."/>
            <person name="Finy P."/>
            <person name="Geml J."/>
            <person name="Haridas S."/>
            <person name="Hughes K."/>
            <person name="Justo A."/>
            <person name="Karasinski D."/>
            <person name="Kautmanova I."/>
            <person name="Kiss B."/>
            <person name="Kocsube S."/>
            <person name="Kotiranta H."/>
            <person name="LaButti K.M."/>
            <person name="Lechner B.E."/>
            <person name="Liimatainen K."/>
            <person name="Lipzen A."/>
            <person name="Lukacs Z."/>
            <person name="Mihaltcheva S."/>
            <person name="Morgado L.N."/>
            <person name="Niskanen T."/>
            <person name="Noordeloos M.E."/>
            <person name="Ohm R.A."/>
            <person name="Ortiz-Santana B."/>
            <person name="Ovrebo C."/>
            <person name="Racz N."/>
            <person name="Riley R."/>
            <person name="Savchenko A."/>
            <person name="Shiryaev A."/>
            <person name="Soop K."/>
            <person name="Spirin V."/>
            <person name="Szebenyi C."/>
            <person name="Tomsovsky M."/>
            <person name="Tulloss R.E."/>
            <person name="Uehling J."/>
            <person name="Grigoriev I.V."/>
            <person name="Vagvolgyi C."/>
            <person name="Papp T."/>
            <person name="Martin F.M."/>
            <person name="Miettinen O."/>
            <person name="Hibbett D.S."/>
            <person name="Nagy L.G."/>
        </authorList>
    </citation>
    <scope>NUCLEOTIDE SEQUENCE [LARGE SCALE GENOMIC DNA]</scope>
    <source>
        <strain evidence="2 3">FP101781</strain>
    </source>
</reference>
<accession>A0A4Y7SPX3</accession>
<keyword evidence="1" id="KW-1133">Transmembrane helix</keyword>
<keyword evidence="1" id="KW-0472">Membrane</keyword>
<gene>
    <name evidence="2" type="ORF">FA13DRAFT_1739857</name>
</gene>
<dbReference type="AlphaFoldDB" id="A0A4Y7SPX3"/>
<dbReference type="EMBL" id="QPFP01000075">
    <property type="protein sequence ID" value="TEB23674.1"/>
    <property type="molecule type" value="Genomic_DNA"/>
</dbReference>
<dbReference type="Proteomes" id="UP000298030">
    <property type="component" value="Unassembled WGS sequence"/>
</dbReference>
<feature type="transmembrane region" description="Helical" evidence="1">
    <location>
        <begin position="40"/>
        <end position="61"/>
    </location>
</feature>
<organism evidence="2 3">
    <name type="scientific">Coprinellus micaceus</name>
    <name type="common">Glistening ink-cap mushroom</name>
    <name type="synonym">Coprinus micaceus</name>
    <dbReference type="NCBI Taxonomy" id="71717"/>
    <lineage>
        <taxon>Eukaryota</taxon>
        <taxon>Fungi</taxon>
        <taxon>Dikarya</taxon>
        <taxon>Basidiomycota</taxon>
        <taxon>Agaricomycotina</taxon>
        <taxon>Agaricomycetes</taxon>
        <taxon>Agaricomycetidae</taxon>
        <taxon>Agaricales</taxon>
        <taxon>Agaricineae</taxon>
        <taxon>Psathyrellaceae</taxon>
        <taxon>Coprinellus</taxon>
    </lineage>
</organism>
<protein>
    <submittedName>
        <fullName evidence="2">Uncharacterized protein</fullName>
    </submittedName>
</protein>
<proteinExistence type="predicted"/>
<evidence type="ECO:0000313" key="2">
    <source>
        <dbReference type="EMBL" id="TEB23674.1"/>
    </source>
</evidence>
<evidence type="ECO:0000256" key="1">
    <source>
        <dbReference type="SAM" id="Phobius"/>
    </source>
</evidence>